<name>A0A0D0KGG0_9PSED</name>
<dbReference type="Pfam" id="PF12833">
    <property type="entry name" value="HTH_18"/>
    <property type="match status" value="1"/>
</dbReference>
<evidence type="ECO:0000313" key="5">
    <source>
        <dbReference type="EMBL" id="KIP98399.1"/>
    </source>
</evidence>
<organism evidence="5 6">
    <name type="scientific">Pseudomonas fulva</name>
    <dbReference type="NCBI Taxonomy" id="47880"/>
    <lineage>
        <taxon>Bacteria</taxon>
        <taxon>Pseudomonadati</taxon>
        <taxon>Pseudomonadota</taxon>
        <taxon>Gammaproteobacteria</taxon>
        <taxon>Pseudomonadales</taxon>
        <taxon>Pseudomonadaceae</taxon>
        <taxon>Pseudomonas</taxon>
    </lineage>
</organism>
<dbReference type="AlphaFoldDB" id="A0A0D0KGG0"/>
<evidence type="ECO:0000313" key="6">
    <source>
        <dbReference type="Proteomes" id="UP000032068"/>
    </source>
</evidence>
<evidence type="ECO:0000256" key="2">
    <source>
        <dbReference type="ARBA" id="ARBA00023125"/>
    </source>
</evidence>
<dbReference type="InterPro" id="IPR009057">
    <property type="entry name" value="Homeodomain-like_sf"/>
</dbReference>
<gene>
    <name evidence="5" type="ORF">RU08_15390</name>
</gene>
<dbReference type="SUPFAM" id="SSF46689">
    <property type="entry name" value="Homeodomain-like"/>
    <property type="match status" value="1"/>
</dbReference>
<dbReference type="GO" id="GO:0009893">
    <property type="term" value="P:positive regulation of metabolic process"/>
    <property type="evidence" value="ECO:0007669"/>
    <property type="project" value="UniProtKB-ARBA"/>
</dbReference>
<dbReference type="OrthoDB" id="2547276at2"/>
<keyword evidence="3" id="KW-0804">Transcription</keyword>
<keyword evidence="1" id="KW-0805">Transcription regulation</keyword>
<dbReference type="GO" id="GO:0003700">
    <property type="term" value="F:DNA-binding transcription factor activity"/>
    <property type="evidence" value="ECO:0007669"/>
    <property type="project" value="InterPro"/>
</dbReference>
<dbReference type="NCBIfam" id="NF007243">
    <property type="entry name" value="PRK09685.1"/>
    <property type="match status" value="1"/>
</dbReference>
<keyword evidence="2" id="KW-0238">DNA-binding</keyword>
<proteinExistence type="predicted"/>
<dbReference type="EMBL" id="JXQW01000041">
    <property type="protein sequence ID" value="KIP98399.1"/>
    <property type="molecule type" value="Genomic_DNA"/>
</dbReference>
<sequence>MNGQLMAHEGLEGWQTALQAICGQFETQMAFNRSLFIGEISLQCHASLPMAHLRTNAGLIARNSIKADHDNDQSCFLVSQRSGFSQISQDGTSIQLAPGDLLLMDSVGSCEITPFGLIEHASLSLPRHEVERVLKHAKFGKISTASPSGKMLHMLVDQLCREPESEYDQGGESEALRTAFISLLAPALSQGYKEALPADALHGANLRSYVQKIIDESLTQPNLNPVGLAGRLNISVRHLYRLFEEQNDSVCRYIQRSRLKRSAEDLSNHFLRSESITSIAYKWGFTDSAHFSRAFKKHFQLSPKEYRAMALMETAGAA</sequence>
<feature type="domain" description="HTH araC/xylS-type" evidence="4">
    <location>
        <begin position="208"/>
        <end position="309"/>
    </location>
</feature>
<dbReference type="InterPro" id="IPR018062">
    <property type="entry name" value="HTH_AraC-typ_CS"/>
</dbReference>
<dbReference type="PROSITE" id="PS01124">
    <property type="entry name" value="HTH_ARAC_FAMILY_2"/>
    <property type="match status" value="1"/>
</dbReference>
<evidence type="ECO:0000259" key="4">
    <source>
        <dbReference type="PROSITE" id="PS01124"/>
    </source>
</evidence>
<protein>
    <submittedName>
        <fullName evidence="5">Transcriptional regulator</fullName>
    </submittedName>
</protein>
<comment type="caution">
    <text evidence="5">The sequence shown here is derived from an EMBL/GenBank/DDBJ whole genome shotgun (WGS) entry which is preliminary data.</text>
</comment>
<reference evidence="5 6" key="1">
    <citation type="submission" date="2014-12" db="EMBL/GenBank/DDBJ databases">
        <title>16Stimator: statistical estimation of ribosomal gene copy numbers from draft genome assemblies.</title>
        <authorList>
            <person name="Perisin M.A."/>
            <person name="Vetter M."/>
            <person name="Gilbert J.A."/>
            <person name="Bergelson J."/>
        </authorList>
    </citation>
    <scope>NUCLEOTIDE SEQUENCE [LARGE SCALE GENOMIC DNA]</scope>
    <source>
        <strain evidence="5 6">MEJ086</strain>
    </source>
</reference>
<dbReference type="PANTHER" id="PTHR43280">
    <property type="entry name" value="ARAC-FAMILY TRANSCRIPTIONAL REGULATOR"/>
    <property type="match status" value="1"/>
</dbReference>
<dbReference type="RefSeq" id="WP_042554719.1">
    <property type="nucleotide sequence ID" value="NZ_JXQW01000041.1"/>
</dbReference>
<dbReference type="InterPro" id="IPR020449">
    <property type="entry name" value="Tscrpt_reg_AraC-type_HTH"/>
</dbReference>
<dbReference type="PRINTS" id="PR00032">
    <property type="entry name" value="HTHARAC"/>
</dbReference>
<dbReference type="Gene3D" id="1.10.10.60">
    <property type="entry name" value="Homeodomain-like"/>
    <property type="match status" value="1"/>
</dbReference>
<evidence type="ECO:0000256" key="3">
    <source>
        <dbReference type="ARBA" id="ARBA00023163"/>
    </source>
</evidence>
<dbReference type="SMART" id="SM00342">
    <property type="entry name" value="HTH_ARAC"/>
    <property type="match status" value="1"/>
</dbReference>
<dbReference type="GO" id="GO:0043565">
    <property type="term" value="F:sequence-specific DNA binding"/>
    <property type="evidence" value="ECO:0007669"/>
    <property type="project" value="InterPro"/>
</dbReference>
<dbReference type="Proteomes" id="UP000032068">
    <property type="component" value="Unassembled WGS sequence"/>
</dbReference>
<dbReference type="InterPro" id="IPR018060">
    <property type="entry name" value="HTH_AraC"/>
</dbReference>
<accession>A0A0D0KGG0</accession>
<dbReference type="PROSITE" id="PS00041">
    <property type="entry name" value="HTH_ARAC_FAMILY_1"/>
    <property type="match status" value="1"/>
</dbReference>
<evidence type="ECO:0000256" key="1">
    <source>
        <dbReference type="ARBA" id="ARBA00023015"/>
    </source>
</evidence>
<dbReference type="PANTHER" id="PTHR43280:SF31">
    <property type="entry name" value="TRANSCRIPTIONAL REGULATORY PROTEIN"/>
    <property type="match status" value="1"/>
</dbReference>